<sequence>MGFLQEGDDPDHVAAFVDHLRYGFEHHGDWTSLPAPLFFIRVVKDYLAEFTEEEAIETLEEDDNIVFVEAEDMTEEAEEDEDWLSYRIR</sequence>
<accession>W4LM04</accession>
<keyword evidence="3" id="KW-1185">Reference proteome</keyword>
<gene>
    <name evidence="2" type="ORF">ETSY2_41470</name>
</gene>
<protein>
    <recommendedName>
        <fullName evidence="1">pPIWI-RE RNaseH domain-containing protein</fullName>
    </recommendedName>
</protein>
<dbReference type="Pfam" id="PF13032">
    <property type="entry name" value="RNaseH_pPIWI_RE"/>
    <property type="match status" value="1"/>
</dbReference>
<dbReference type="Proteomes" id="UP000019140">
    <property type="component" value="Unassembled WGS sequence"/>
</dbReference>
<dbReference type="InterPro" id="IPR024996">
    <property type="entry name" value="RNaseH_pPIWI_RE"/>
</dbReference>
<evidence type="ECO:0000259" key="1">
    <source>
        <dbReference type="Pfam" id="PF13032"/>
    </source>
</evidence>
<evidence type="ECO:0000313" key="2">
    <source>
        <dbReference type="EMBL" id="ETW99133.1"/>
    </source>
</evidence>
<reference evidence="2 3" key="1">
    <citation type="journal article" date="2014" name="Nature">
        <title>An environmental bacterial taxon with a large and distinct metabolic repertoire.</title>
        <authorList>
            <person name="Wilson M.C."/>
            <person name="Mori T."/>
            <person name="Ruckert C."/>
            <person name="Uria A.R."/>
            <person name="Helf M.J."/>
            <person name="Takada K."/>
            <person name="Gernert C."/>
            <person name="Steffens U.A."/>
            <person name="Heycke N."/>
            <person name="Schmitt S."/>
            <person name="Rinke C."/>
            <person name="Helfrich E.J."/>
            <person name="Brachmann A.O."/>
            <person name="Gurgui C."/>
            <person name="Wakimoto T."/>
            <person name="Kracht M."/>
            <person name="Crusemann M."/>
            <person name="Hentschel U."/>
            <person name="Abe I."/>
            <person name="Matsunaga S."/>
            <person name="Kalinowski J."/>
            <person name="Takeyama H."/>
            <person name="Piel J."/>
        </authorList>
    </citation>
    <scope>NUCLEOTIDE SEQUENCE [LARGE SCALE GENOMIC DNA]</scope>
    <source>
        <strain evidence="3">TSY2</strain>
    </source>
</reference>
<comment type="caution">
    <text evidence="2">The sequence shown here is derived from an EMBL/GenBank/DDBJ whole genome shotgun (WGS) entry which is preliminary data.</text>
</comment>
<name>W4LM04_9BACT</name>
<dbReference type="AlphaFoldDB" id="W4LM04"/>
<dbReference type="EMBL" id="AZHX01001871">
    <property type="protein sequence ID" value="ETW99133.1"/>
    <property type="molecule type" value="Genomic_DNA"/>
</dbReference>
<feature type="domain" description="pPIWI-RE RNaseH" evidence="1">
    <location>
        <begin position="4"/>
        <end position="47"/>
    </location>
</feature>
<proteinExistence type="predicted"/>
<dbReference type="HOGENOM" id="CLU_2449116_0_0_7"/>
<organism evidence="2 3">
    <name type="scientific">Candidatus Entotheonella gemina</name>
    <dbReference type="NCBI Taxonomy" id="1429439"/>
    <lineage>
        <taxon>Bacteria</taxon>
        <taxon>Pseudomonadati</taxon>
        <taxon>Nitrospinota/Tectimicrobiota group</taxon>
        <taxon>Candidatus Tectimicrobiota</taxon>
        <taxon>Candidatus Entotheonellia</taxon>
        <taxon>Candidatus Entotheonellales</taxon>
        <taxon>Candidatus Entotheonellaceae</taxon>
        <taxon>Candidatus Entotheonella</taxon>
    </lineage>
</organism>
<evidence type="ECO:0000313" key="3">
    <source>
        <dbReference type="Proteomes" id="UP000019140"/>
    </source>
</evidence>